<sequence length="715" mass="79503">QYPAHAYTDGYIAPEALQQNQPPEQLGEAQDRFALAVILFQLLNQGIHPYQGVPKGKISLPATNGERIKADLYPYGQTPHERLAPSPWSVHKQLHTDIQTLFDRSFTPPHAERPSAAQWTAQLRSHLAPGPNALKHCPQHPEQPVFGDGCAICTKVHPAAKVQKNDPRPLRAKGRSIIRRLQALSLGRQLALGIAVLVTLNVGGVLYHTHDTRQLRNPDVYLSNGWESMDGRGQWVLEVSATRPSRGSWQLTAFELNGVEATVYPEGPTVDGRFRIVPTQTTRPGQRHTARAMLEYKPNRRKPVRVFRQWPVYQPNPPYALIEGVDVFGDGAHFLELRPQQTFSESKLGVGAMERLGRPVFTQTGDSVLIRAFSRQSRNGQWLGGPLLSFDLEPDDSWQLRGALLPPPDTSLEFGEAFQISSDGQHIAVLACEYATRCDQVHFFGRQRGEQWKATSTATLPFSWEGDPSQPTLALSGNGLTLAAVKGNRIHLLQYEDDEAWTLVQSLPLPEQERTGRFGAAILTNAGDTLYVIRHKAPADDRVLVYERRPDGKFFPATPVQLALDFDALSAGQELVMSGDEQTLAFVNKRRIHLFERDGDRFRKFHVVDAPLQFLTSANSANYYEGFSLSFEGQALLTGPNEQTRTPFSDAPEIMLYKRQDDEYAATYRINLAGLVPSGIRGVSLSPNGHHYVVSARASDPLGAVNFYRLPSGTD</sequence>
<dbReference type="PROSITE" id="PS50011">
    <property type="entry name" value="PROTEIN_KINASE_DOM"/>
    <property type="match status" value="1"/>
</dbReference>
<dbReference type="SUPFAM" id="SSF56112">
    <property type="entry name" value="Protein kinase-like (PK-like)"/>
    <property type="match status" value="1"/>
</dbReference>
<name>A0A3E0WTG3_9GAMM</name>
<evidence type="ECO:0000259" key="1">
    <source>
        <dbReference type="PROSITE" id="PS50011"/>
    </source>
</evidence>
<evidence type="ECO:0000313" key="2">
    <source>
        <dbReference type="EMBL" id="RFA35441.1"/>
    </source>
</evidence>
<reference evidence="3" key="1">
    <citation type="submission" date="2017-05" db="EMBL/GenBank/DDBJ databases">
        <authorList>
            <person name="Sharma S."/>
            <person name="Sidhu C."/>
            <person name="Pinnaka A.K."/>
        </authorList>
    </citation>
    <scope>NUCLEOTIDE SEQUENCE [LARGE SCALE GENOMIC DNA]</scope>
    <source>
        <strain evidence="3">AK93</strain>
    </source>
</reference>
<dbReference type="Proteomes" id="UP000256763">
    <property type="component" value="Unassembled WGS sequence"/>
</dbReference>
<dbReference type="GO" id="GO:0004672">
    <property type="term" value="F:protein kinase activity"/>
    <property type="evidence" value="ECO:0007669"/>
    <property type="project" value="InterPro"/>
</dbReference>
<keyword evidence="3" id="KW-1185">Reference proteome</keyword>
<gene>
    <name evidence="2" type="ORF">CAL65_13275</name>
</gene>
<dbReference type="RefSeq" id="WP_220348946.1">
    <property type="nucleotide sequence ID" value="NZ_NFZV01000037.1"/>
</dbReference>
<feature type="non-terminal residue" evidence="2">
    <location>
        <position position="1"/>
    </location>
</feature>
<organism evidence="2 3">
    <name type="scientific">Alkalilimnicola ehrlichii</name>
    <dbReference type="NCBI Taxonomy" id="351052"/>
    <lineage>
        <taxon>Bacteria</taxon>
        <taxon>Pseudomonadati</taxon>
        <taxon>Pseudomonadota</taxon>
        <taxon>Gammaproteobacteria</taxon>
        <taxon>Chromatiales</taxon>
        <taxon>Ectothiorhodospiraceae</taxon>
        <taxon>Alkalilimnicola</taxon>
    </lineage>
</organism>
<evidence type="ECO:0000313" key="3">
    <source>
        <dbReference type="Proteomes" id="UP000256763"/>
    </source>
</evidence>
<feature type="domain" description="Protein kinase" evidence="1">
    <location>
        <begin position="1"/>
        <end position="127"/>
    </location>
</feature>
<proteinExistence type="predicted"/>
<dbReference type="SUPFAM" id="SSF82171">
    <property type="entry name" value="DPP6 N-terminal domain-like"/>
    <property type="match status" value="1"/>
</dbReference>
<accession>A0A3E0WTG3</accession>
<dbReference type="GO" id="GO:0005524">
    <property type="term" value="F:ATP binding"/>
    <property type="evidence" value="ECO:0007669"/>
    <property type="project" value="InterPro"/>
</dbReference>
<comment type="caution">
    <text evidence="2">The sequence shown here is derived from an EMBL/GenBank/DDBJ whole genome shotgun (WGS) entry which is preliminary data.</text>
</comment>
<dbReference type="EMBL" id="NFZW01000012">
    <property type="protein sequence ID" value="RFA35441.1"/>
    <property type="molecule type" value="Genomic_DNA"/>
</dbReference>
<dbReference type="InterPro" id="IPR000719">
    <property type="entry name" value="Prot_kinase_dom"/>
</dbReference>
<protein>
    <recommendedName>
        <fullName evidence="1">Protein kinase domain-containing protein</fullName>
    </recommendedName>
</protein>
<dbReference type="Gene3D" id="1.10.510.10">
    <property type="entry name" value="Transferase(Phosphotransferase) domain 1"/>
    <property type="match status" value="1"/>
</dbReference>
<dbReference type="InterPro" id="IPR011009">
    <property type="entry name" value="Kinase-like_dom_sf"/>
</dbReference>
<dbReference type="AlphaFoldDB" id="A0A3E0WTG3"/>